<protein>
    <recommendedName>
        <fullName evidence="4">CTP synthetase</fullName>
    </recommendedName>
</protein>
<keyword evidence="1" id="KW-1133">Transmembrane helix</keyword>
<accession>A0ABS3KIY5</accession>
<keyword evidence="1" id="KW-0812">Transmembrane</keyword>
<reference evidence="2 3" key="1">
    <citation type="submission" date="2020-09" db="EMBL/GenBank/DDBJ databases">
        <title>Roseomonas.</title>
        <authorList>
            <person name="Zhu W."/>
        </authorList>
    </citation>
    <scope>NUCLEOTIDE SEQUENCE [LARGE SCALE GENOMIC DNA]</scope>
    <source>
        <strain evidence="2 3">573</strain>
    </source>
</reference>
<proteinExistence type="predicted"/>
<sequence>MMLFLVTSAVLLGLLVGIPLWSGQGFDNMPFLMIAGLGVAVLVSAVWGRTRPD</sequence>
<name>A0ABS3KIY5_9PROT</name>
<comment type="caution">
    <text evidence="2">The sequence shown here is derived from an EMBL/GenBank/DDBJ whole genome shotgun (WGS) entry which is preliminary data.</text>
</comment>
<gene>
    <name evidence="2" type="ORF">IAI61_00105</name>
</gene>
<evidence type="ECO:0008006" key="4">
    <source>
        <dbReference type="Google" id="ProtNLM"/>
    </source>
</evidence>
<keyword evidence="1" id="KW-0472">Membrane</keyword>
<evidence type="ECO:0000256" key="1">
    <source>
        <dbReference type="SAM" id="Phobius"/>
    </source>
</evidence>
<feature type="transmembrane region" description="Helical" evidence="1">
    <location>
        <begin position="29"/>
        <end position="48"/>
    </location>
</feature>
<organism evidence="2 3">
    <name type="scientific">Roseomonas haemaphysalidis</name>
    <dbReference type="NCBI Taxonomy" id="2768162"/>
    <lineage>
        <taxon>Bacteria</taxon>
        <taxon>Pseudomonadati</taxon>
        <taxon>Pseudomonadota</taxon>
        <taxon>Alphaproteobacteria</taxon>
        <taxon>Acetobacterales</taxon>
        <taxon>Roseomonadaceae</taxon>
        <taxon>Roseomonas</taxon>
    </lineage>
</organism>
<keyword evidence="3" id="KW-1185">Reference proteome</keyword>
<evidence type="ECO:0000313" key="2">
    <source>
        <dbReference type="EMBL" id="MBO1077411.1"/>
    </source>
</evidence>
<evidence type="ECO:0000313" key="3">
    <source>
        <dbReference type="Proteomes" id="UP001518989"/>
    </source>
</evidence>
<dbReference type="EMBL" id="JACTNG010000001">
    <property type="protein sequence ID" value="MBO1077411.1"/>
    <property type="molecule type" value="Genomic_DNA"/>
</dbReference>
<dbReference type="Proteomes" id="UP001518989">
    <property type="component" value="Unassembled WGS sequence"/>
</dbReference>
<dbReference type="RefSeq" id="WP_207414854.1">
    <property type="nucleotide sequence ID" value="NZ_CP061177.1"/>
</dbReference>